<accession>A0ABN7NX90</accession>
<organism evidence="2 3">
    <name type="scientific">Timema podura</name>
    <name type="common">Walking stick</name>
    <dbReference type="NCBI Taxonomy" id="61482"/>
    <lineage>
        <taxon>Eukaryota</taxon>
        <taxon>Metazoa</taxon>
        <taxon>Ecdysozoa</taxon>
        <taxon>Arthropoda</taxon>
        <taxon>Hexapoda</taxon>
        <taxon>Insecta</taxon>
        <taxon>Pterygota</taxon>
        <taxon>Neoptera</taxon>
        <taxon>Polyneoptera</taxon>
        <taxon>Phasmatodea</taxon>
        <taxon>Timematodea</taxon>
        <taxon>Timematoidea</taxon>
        <taxon>Timematidae</taxon>
        <taxon>Timema</taxon>
    </lineage>
</organism>
<name>A0ABN7NX90_TIMPD</name>
<reference evidence="2" key="1">
    <citation type="submission" date="2021-03" db="EMBL/GenBank/DDBJ databases">
        <authorList>
            <person name="Tran Van P."/>
        </authorList>
    </citation>
    <scope>NUCLEOTIDE SEQUENCE</scope>
</reference>
<feature type="coiled-coil region" evidence="1">
    <location>
        <begin position="22"/>
        <end position="56"/>
    </location>
</feature>
<proteinExistence type="predicted"/>
<comment type="caution">
    <text evidence="2">The sequence shown here is derived from an EMBL/GenBank/DDBJ whole genome shotgun (WGS) entry which is preliminary data.</text>
</comment>
<feature type="coiled-coil region" evidence="1">
    <location>
        <begin position="118"/>
        <end position="206"/>
    </location>
</feature>
<dbReference type="EMBL" id="CAJPIN010006851">
    <property type="protein sequence ID" value="CAG2058216.1"/>
    <property type="molecule type" value="Genomic_DNA"/>
</dbReference>
<sequence length="238" mass="28044">MELCHMGLKLQHREQEKRPLTLAEEDDKLFMLESQLNAAKKEIEALQSEVTLSSNEQEMMINNLFLTLQNHDRQVQLQNEIITLLRDFIQKAQNEHQQLLVKCDKVLVPKVSSVGEHKSMLQMKLKSYEVQLQAQEELINTLKESLEKAHQDLEEAFRETKSERRLSLQEREHLDSQKVVNLQSSVNQLKREMVKYQDMITTLEEKEQLPVSQSMDIRQALLQRKLEAQDRQVRPHTH</sequence>
<keyword evidence="1" id="KW-0175">Coiled coil</keyword>
<gene>
    <name evidence="2" type="ORF">TPAB3V08_LOCUS5190</name>
</gene>
<evidence type="ECO:0000313" key="3">
    <source>
        <dbReference type="Proteomes" id="UP001153148"/>
    </source>
</evidence>
<protein>
    <submittedName>
        <fullName evidence="2">Uncharacterized protein</fullName>
    </submittedName>
</protein>
<dbReference type="Proteomes" id="UP001153148">
    <property type="component" value="Unassembled WGS sequence"/>
</dbReference>
<evidence type="ECO:0000256" key="1">
    <source>
        <dbReference type="SAM" id="Coils"/>
    </source>
</evidence>
<feature type="non-terminal residue" evidence="2">
    <location>
        <position position="238"/>
    </location>
</feature>
<keyword evidence="3" id="KW-1185">Reference proteome</keyword>
<evidence type="ECO:0000313" key="2">
    <source>
        <dbReference type="EMBL" id="CAG2058216.1"/>
    </source>
</evidence>